<accession>A0AAV7N5U8</accession>
<name>A0AAV7N5U8_PLEWA</name>
<proteinExistence type="predicted"/>
<dbReference type="Proteomes" id="UP001066276">
    <property type="component" value="Chromosome 9"/>
</dbReference>
<feature type="compositionally biased region" description="Basic and acidic residues" evidence="1">
    <location>
        <begin position="88"/>
        <end position="111"/>
    </location>
</feature>
<organism evidence="2 3">
    <name type="scientific">Pleurodeles waltl</name>
    <name type="common">Iberian ribbed newt</name>
    <dbReference type="NCBI Taxonomy" id="8319"/>
    <lineage>
        <taxon>Eukaryota</taxon>
        <taxon>Metazoa</taxon>
        <taxon>Chordata</taxon>
        <taxon>Craniata</taxon>
        <taxon>Vertebrata</taxon>
        <taxon>Euteleostomi</taxon>
        <taxon>Amphibia</taxon>
        <taxon>Batrachia</taxon>
        <taxon>Caudata</taxon>
        <taxon>Salamandroidea</taxon>
        <taxon>Salamandridae</taxon>
        <taxon>Pleurodelinae</taxon>
        <taxon>Pleurodeles</taxon>
    </lineage>
</organism>
<evidence type="ECO:0000313" key="3">
    <source>
        <dbReference type="Proteomes" id="UP001066276"/>
    </source>
</evidence>
<protein>
    <submittedName>
        <fullName evidence="2">Uncharacterized protein</fullName>
    </submittedName>
</protein>
<feature type="region of interest" description="Disordered" evidence="1">
    <location>
        <begin position="62"/>
        <end position="142"/>
    </location>
</feature>
<comment type="caution">
    <text evidence="2">The sequence shown here is derived from an EMBL/GenBank/DDBJ whole genome shotgun (WGS) entry which is preliminary data.</text>
</comment>
<evidence type="ECO:0000256" key="1">
    <source>
        <dbReference type="SAM" id="MobiDB-lite"/>
    </source>
</evidence>
<dbReference type="AlphaFoldDB" id="A0AAV7N5U8"/>
<sequence>MAQTMLRKRFTAGFSRLRVADFPATFGAGFGLAEFPGGHAENEAADVGNPDIRIPGNILMEKGQRARSAEEGEDTEAGNPDIWVPESIKSEEGLRGRRAEEEKDAEGRDAGSTEAGSSGEDEKKARFRALGRRNTYLQRQHQ</sequence>
<keyword evidence="3" id="KW-1185">Reference proteome</keyword>
<gene>
    <name evidence="2" type="ORF">NDU88_008252</name>
</gene>
<dbReference type="EMBL" id="JANPWB010000013">
    <property type="protein sequence ID" value="KAJ1110906.1"/>
    <property type="molecule type" value="Genomic_DNA"/>
</dbReference>
<evidence type="ECO:0000313" key="2">
    <source>
        <dbReference type="EMBL" id="KAJ1110906.1"/>
    </source>
</evidence>
<reference evidence="2" key="1">
    <citation type="journal article" date="2022" name="bioRxiv">
        <title>Sequencing and chromosome-scale assembly of the giantPleurodeles waltlgenome.</title>
        <authorList>
            <person name="Brown T."/>
            <person name="Elewa A."/>
            <person name="Iarovenko S."/>
            <person name="Subramanian E."/>
            <person name="Araus A.J."/>
            <person name="Petzold A."/>
            <person name="Susuki M."/>
            <person name="Suzuki K.-i.T."/>
            <person name="Hayashi T."/>
            <person name="Toyoda A."/>
            <person name="Oliveira C."/>
            <person name="Osipova E."/>
            <person name="Leigh N.D."/>
            <person name="Simon A."/>
            <person name="Yun M.H."/>
        </authorList>
    </citation>
    <scope>NUCLEOTIDE SEQUENCE</scope>
    <source>
        <strain evidence="2">20211129_DDA</strain>
        <tissue evidence="2">Liver</tissue>
    </source>
</reference>